<dbReference type="GO" id="GO:0003887">
    <property type="term" value="F:DNA-directed DNA polymerase activity"/>
    <property type="evidence" value="ECO:0007669"/>
    <property type="project" value="UniProtKB-EC"/>
</dbReference>
<dbReference type="PANTHER" id="PTHR30231:SF7">
    <property type="entry name" value="BLR4117 PROTEIN"/>
    <property type="match status" value="1"/>
</dbReference>
<dbReference type="Pfam" id="PF00929">
    <property type="entry name" value="RNase_T"/>
    <property type="match status" value="1"/>
</dbReference>
<dbReference type="CDD" id="cd06127">
    <property type="entry name" value="DEDDh"/>
    <property type="match status" value="1"/>
</dbReference>
<gene>
    <name evidence="2" type="ORF">M2127_001233</name>
</gene>
<protein>
    <submittedName>
        <fullName evidence="2">DNA polymerase-3 subunit epsilon</fullName>
        <ecNumber evidence="2">2.7.7.7</ecNumber>
    </submittedName>
</protein>
<accession>A0AA43M9S0</accession>
<keyword evidence="2" id="KW-0808">Transferase</keyword>
<dbReference type="Gene3D" id="3.30.420.10">
    <property type="entry name" value="Ribonuclease H-like superfamily/Ribonuclease H"/>
    <property type="match status" value="1"/>
</dbReference>
<reference evidence="2" key="1">
    <citation type="submission" date="2023-04" db="EMBL/GenBank/DDBJ databases">
        <title>Genome Encyclopedia of Bacteria and Archaea VI: Functional Genomics of Type Strains.</title>
        <authorList>
            <person name="Whitman W."/>
        </authorList>
    </citation>
    <scope>NUCLEOTIDE SEQUENCE</scope>
    <source>
        <strain evidence="2">Enz.4-51</strain>
    </source>
</reference>
<dbReference type="EMBL" id="JARXYA010000005">
    <property type="protein sequence ID" value="MDH6503929.1"/>
    <property type="molecule type" value="Genomic_DNA"/>
</dbReference>
<dbReference type="Proteomes" id="UP001161160">
    <property type="component" value="Unassembled WGS sequence"/>
</dbReference>
<sequence>MSKLAPGVIRKLYRSIWREWLLFHLADQQYRFMFEPPPQNEWVVLDCETSGLNVSKDEIISIGAIKIVGNTLMTSERLELLVKPEKRVSPESVKIHRLRELDVANGLNPEVAVSQLMHFIGSRPIVGYYLEFDLAMLNKVIWRMLGLGLPQPKIEVSSLYYDYKNRQLPSNERNGNIDLRFNKIMSDLGLPVRDAHDAINDAVMTGMAFIKLRQLLKL</sequence>
<proteinExistence type="predicted"/>
<keyword evidence="2" id="KW-0548">Nucleotidyltransferase</keyword>
<comment type="caution">
    <text evidence="2">The sequence shown here is derived from an EMBL/GenBank/DDBJ whole genome shotgun (WGS) entry which is preliminary data.</text>
</comment>
<organism evidence="2 3">
    <name type="scientific">Polynucleobacter sphagniphilus</name>
    <dbReference type="NCBI Taxonomy" id="1743169"/>
    <lineage>
        <taxon>Bacteria</taxon>
        <taxon>Pseudomonadati</taxon>
        <taxon>Pseudomonadota</taxon>
        <taxon>Betaproteobacteria</taxon>
        <taxon>Burkholderiales</taxon>
        <taxon>Burkholderiaceae</taxon>
        <taxon>Polynucleobacter</taxon>
    </lineage>
</organism>
<dbReference type="InterPro" id="IPR013520">
    <property type="entry name" value="Ribonucl_H"/>
</dbReference>
<dbReference type="AlphaFoldDB" id="A0AA43M9S0"/>
<dbReference type="GO" id="GO:0003676">
    <property type="term" value="F:nucleic acid binding"/>
    <property type="evidence" value="ECO:0007669"/>
    <property type="project" value="InterPro"/>
</dbReference>
<dbReference type="SMART" id="SM00479">
    <property type="entry name" value="EXOIII"/>
    <property type="match status" value="1"/>
</dbReference>
<dbReference type="SUPFAM" id="SSF53098">
    <property type="entry name" value="Ribonuclease H-like"/>
    <property type="match status" value="1"/>
</dbReference>
<evidence type="ECO:0000313" key="3">
    <source>
        <dbReference type="Proteomes" id="UP001161160"/>
    </source>
</evidence>
<dbReference type="GeneID" id="83596122"/>
<evidence type="ECO:0000313" key="2">
    <source>
        <dbReference type="EMBL" id="MDH6503929.1"/>
    </source>
</evidence>
<evidence type="ECO:0000259" key="1">
    <source>
        <dbReference type="SMART" id="SM00479"/>
    </source>
</evidence>
<dbReference type="PANTHER" id="PTHR30231">
    <property type="entry name" value="DNA POLYMERASE III SUBUNIT EPSILON"/>
    <property type="match status" value="1"/>
</dbReference>
<dbReference type="GO" id="GO:0005829">
    <property type="term" value="C:cytosol"/>
    <property type="evidence" value="ECO:0007669"/>
    <property type="project" value="TreeGrafter"/>
</dbReference>
<feature type="domain" description="Exonuclease" evidence="1">
    <location>
        <begin position="41"/>
        <end position="218"/>
    </location>
</feature>
<name>A0AA43M9S0_9BURK</name>
<dbReference type="GO" id="GO:0008408">
    <property type="term" value="F:3'-5' exonuclease activity"/>
    <property type="evidence" value="ECO:0007669"/>
    <property type="project" value="TreeGrafter"/>
</dbReference>
<dbReference type="InterPro" id="IPR012337">
    <property type="entry name" value="RNaseH-like_sf"/>
</dbReference>
<dbReference type="InterPro" id="IPR036397">
    <property type="entry name" value="RNaseH_sf"/>
</dbReference>
<dbReference type="NCBIfam" id="NF006601">
    <property type="entry name" value="PRK09145.1"/>
    <property type="match status" value="1"/>
</dbReference>
<dbReference type="EC" id="2.7.7.7" evidence="2"/>
<keyword evidence="3" id="KW-1185">Reference proteome</keyword>
<dbReference type="RefSeq" id="WP_076023461.1">
    <property type="nucleotide sequence ID" value="NZ_JAQFIK010000004.1"/>
</dbReference>